<accession>A0A7W7AJE9</accession>
<dbReference type="RefSeq" id="WP_184112980.1">
    <property type="nucleotide sequence ID" value="NZ_JACHNY010000002.1"/>
</dbReference>
<dbReference type="AlphaFoldDB" id="A0A7W7AJE9"/>
<dbReference type="EMBL" id="JACHNY010000002">
    <property type="protein sequence ID" value="MBB4617310.1"/>
    <property type="molecule type" value="Genomic_DNA"/>
</dbReference>
<dbReference type="InterPro" id="IPR029032">
    <property type="entry name" value="AhpD-like"/>
</dbReference>
<evidence type="ECO:0000313" key="2">
    <source>
        <dbReference type="Proteomes" id="UP000574769"/>
    </source>
</evidence>
<keyword evidence="2" id="KW-1185">Reference proteome</keyword>
<protein>
    <submittedName>
        <fullName evidence="1">Uncharacterized protein</fullName>
    </submittedName>
</protein>
<dbReference type="Proteomes" id="UP000574769">
    <property type="component" value="Unassembled WGS sequence"/>
</dbReference>
<dbReference type="SUPFAM" id="SSF69118">
    <property type="entry name" value="AhpD-like"/>
    <property type="match status" value="1"/>
</dbReference>
<reference evidence="1 2" key="1">
    <citation type="submission" date="2020-08" db="EMBL/GenBank/DDBJ databases">
        <title>Genomic Encyclopedia of Type Strains, Phase IV (KMG-IV): sequencing the most valuable type-strain genomes for metagenomic binning, comparative biology and taxonomic classification.</title>
        <authorList>
            <person name="Goeker M."/>
        </authorList>
    </citation>
    <scope>NUCLEOTIDE SEQUENCE [LARGE SCALE GENOMIC DNA]</scope>
    <source>
        <strain evidence="1 2">DSM 15867</strain>
    </source>
</reference>
<name>A0A7W7AJE9_9SPHN</name>
<proteinExistence type="predicted"/>
<sequence length="99" mass="11019">MRDYPTLTDREWQAVSTALSVADRQGCAAARPAGRFWRVLRGILGSRRSPAPADPRLEAIRSFVCEARRSRRVPEQQVPQLIAEGFNRDQAIALAMLAA</sequence>
<comment type="caution">
    <text evidence="1">The sequence shown here is derived from an EMBL/GenBank/DDBJ whole genome shotgun (WGS) entry which is preliminary data.</text>
</comment>
<evidence type="ECO:0000313" key="1">
    <source>
        <dbReference type="EMBL" id="MBB4617310.1"/>
    </source>
</evidence>
<organism evidence="1 2">
    <name type="scientific">Sphingomonas abaci</name>
    <dbReference type="NCBI Taxonomy" id="237611"/>
    <lineage>
        <taxon>Bacteria</taxon>
        <taxon>Pseudomonadati</taxon>
        <taxon>Pseudomonadota</taxon>
        <taxon>Alphaproteobacteria</taxon>
        <taxon>Sphingomonadales</taxon>
        <taxon>Sphingomonadaceae</taxon>
        <taxon>Sphingomonas</taxon>
    </lineage>
</organism>
<gene>
    <name evidence="1" type="ORF">GGQ96_001430</name>
</gene>